<keyword evidence="3" id="KW-1185">Reference proteome</keyword>
<gene>
    <name evidence="2" type="ORF">SK128_028120</name>
</gene>
<evidence type="ECO:0000259" key="1">
    <source>
        <dbReference type="Pfam" id="PF00483"/>
    </source>
</evidence>
<dbReference type="Gene3D" id="3.90.550.10">
    <property type="entry name" value="Spore Coat Polysaccharide Biosynthesis Protein SpsA, Chain A"/>
    <property type="match status" value="1"/>
</dbReference>
<evidence type="ECO:0000313" key="2">
    <source>
        <dbReference type="EMBL" id="KAK7076114.1"/>
    </source>
</evidence>
<dbReference type="Proteomes" id="UP001381693">
    <property type="component" value="Unassembled WGS sequence"/>
</dbReference>
<feature type="domain" description="Nucleotidyl transferase" evidence="1">
    <location>
        <begin position="3"/>
        <end position="262"/>
    </location>
</feature>
<protein>
    <recommendedName>
        <fullName evidence="1">Nucleotidyl transferase domain-containing protein</fullName>
    </recommendedName>
</protein>
<dbReference type="PANTHER" id="PTHR42883:SF2">
    <property type="entry name" value="THYMIDYLYLTRANSFERASE"/>
    <property type="match status" value="1"/>
</dbReference>
<dbReference type="PANTHER" id="PTHR42883">
    <property type="entry name" value="GLUCOSE-1-PHOSPHATE THYMIDYLTRANSFERASE"/>
    <property type="match status" value="1"/>
</dbReference>
<accession>A0AAN8XD73</accession>
<sequence>MRVVILAAGFGTRLEKDLQNDTSGAYVHLLGVPKPLLPIGDKPLITHWIQMLKNVPDIASIVIVVNELHRDLYVEWAKTLPLEVVIVSSGARANEERPGAVACMEIGVQEKSVDTFFVAGDTLLMQDFNIQAMIIRFKSLQREHEGACLIVSAPVAEENVSKHGIIEVSESGRVTGFIEKPLPTETKSRLQCPCIYMISGTSLHHLKNFLVEKKDEPLQSRDATGLFIAELIHVAPVYGYQVKGRFDVGGLESYIQCHESFEKN</sequence>
<comment type="caution">
    <text evidence="2">The sequence shown here is derived from an EMBL/GenBank/DDBJ whole genome shotgun (WGS) entry which is preliminary data.</text>
</comment>
<dbReference type="AlphaFoldDB" id="A0AAN8XD73"/>
<dbReference type="EMBL" id="JAXCGZ010009844">
    <property type="protein sequence ID" value="KAK7076114.1"/>
    <property type="molecule type" value="Genomic_DNA"/>
</dbReference>
<evidence type="ECO:0000313" key="3">
    <source>
        <dbReference type="Proteomes" id="UP001381693"/>
    </source>
</evidence>
<dbReference type="SUPFAM" id="SSF53448">
    <property type="entry name" value="Nucleotide-diphospho-sugar transferases"/>
    <property type="match status" value="1"/>
</dbReference>
<organism evidence="2 3">
    <name type="scientific">Halocaridina rubra</name>
    <name type="common">Hawaiian red shrimp</name>
    <dbReference type="NCBI Taxonomy" id="373956"/>
    <lineage>
        <taxon>Eukaryota</taxon>
        <taxon>Metazoa</taxon>
        <taxon>Ecdysozoa</taxon>
        <taxon>Arthropoda</taxon>
        <taxon>Crustacea</taxon>
        <taxon>Multicrustacea</taxon>
        <taxon>Malacostraca</taxon>
        <taxon>Eumalacostraca</taxon>
        <taxon>Eucarida</taxon>
        <taxon>Decapoda</taxon>
        <taxon>Pleocyemata</taxon>
        <taxon>Caridea</taxon>
        <taxon>Atyoidea</taxon>
        <taxon>Atyidae</taxon>
        <taxon>Halocaridina</taxon>
    </lineage>
</organism>
<dbReference type="Pfam" id="PF00483">
    <property type="entry name" value="NTP_transferase"/>
    <property type="match status" value="1"/>
</dbReference>
<dbReference type="InterPro" id="IPR029044">
    <property type="entry name" value="Nucleotide-diphossugar_trans"/>
</dbReference>
<name>A0AAN8XD73_HALRR</name>
<reference evidence="2 3" key="1">
    <citation type="submission" date="2023-11" db="EMBL/GenBank/DDBJ databases">
        <title>Halocaridina rubra genome assembly.</title>
        <authorList>
            <person name="Smith C."/>
        </authorList>
    </citation>
    <scope>NUCLEOTIDE SEQUENCE [LARGE SCALE GENOMIC DNA]</scope>
    <source>
        <strain evidence="2">EP-1</strain>
        <tissue evidence="2">Whole</tissue>
    </source>
</reference>
<dbReference type="InterPro" id="IPR005835">
    <property type="entry name" value="NTP_transferase_dom"/>
</dbReference>
<proteinExistence type="predicted"/>